<keyword evidence="3" id="KW-1185">Reference proteome</keyword>
<name>A0A7J7M9A6_9MAGN</name>
<dbReference type="Proteomes" id="UP000541444">
    <property type="component" value="Unassembled WGS sequence"/>
</dbReference>
<comment type="caution">
    <text evidence="2">The sequence shown here is derived from an EMBL/GenBank/DDBJ whole genome shotgun (WGS) entry which is preliminary data.</text>
</comment>
<dbReference type="GO" id="GO:0010031">
    <property type="term" value="P:circumnutation"/>
    <property type="evidence" value="ECO:0007669"/>
    <property type="project" value="TreeGrafter"/>
</dbReference>
<dbReference type="OrthoDB" id="298726at2759"/>
<dbReference type="PANTHER" id="PTHR31355:SF7">
    <property type="entry name" value="MICROTUBULE-ASSOCIATED PROTEIN TORTIFOLIA1"/>
    <property type="match status" value="1"/>
</dbReference>
<dbReference type="PANTHER" id="PTHR31355">
    <property type="entry name" value="MICROTUBULE-ASSOCIATED PROTEIN TORTIFOLIA1"/>
    <property type="match status" value="1"/>
</dbReference>
<dbReference type="GO" id="GO:0009826">
    <property type="term" value="P:unidimensional cell growth"/>
    <property type="evidence" value="ECO:0007669"/>
    <property type="project" value="TreeGrafter"/>
</dbReference>
<proteinExistence type="predicted"/>
<dbReference type="GO" id="GO:0010005">
    <property type="term" value="C:cortical microtubule, transverse to long axis"/>
    <property type="evidence" value="ECO:0007669"/>
    <property type="project" value="TreeGrafter"/>
</dbReference>
<dbReference type="AlphaFoldDB" id="A0A7J7M9A6"/>
<dbReference type="GO" id="GO:0008017">
    <property type="term" value="F:microtubule binding"/>
    <property type="evidence" value="ECO:0007669"/>
    <property type="project" value="InterPro"/>
</dbReference>
<evidence type="ECO:0000313" key="3">
    <source>
        <dbReference type="Proteomes" id="UP000541444"/>
    </source>
</evidence>
<dbReference type="EMBL" id="JACGCM010001697">
    <property type="protein sequence ID" value="KAF6151354.1"/>
    <property type="molecule type" value="Genomic_DNA"/>
</dbReference>
<dbReference type="InterPro" id="IPR033337">
    <property type="entry name" value="TORTIFOLIA1/SINE1-2"/>
</dbReference>
<reference evidence="2 3" key="1">
    <citation type="journal article" date="2020" name="IScience">
        <title>Genome Sequencing of the Endangered Kingdonia uniflora (Circaeasteraceae, Ranunculales) Reveals Potential Mechanisms of Evolutionary Specialization.</title>
        <authorList>
            <person name="Sun Y."/>
            <person name="Deng T."/>
            <person name="Zhang A."/>
            <person name="Moore M.J."/>
            <person name="Landis J.B."/>
            <person name="Lin N."/>
            <person name="Zhang H."/>
            <person name="Zhang X."/>
            <person name="Huang J."/>
            <person name="Zhang X."/>
            <person name="Sun H."/>
            <person name="Wang H."/>
        </authorList>
    </citation>
    <scope>NUCLEOTIDE SEQUENCE [LARGE SCALE GENOMIC DNA]</scope>
    <source>
        <strain evidence="2">TB1705</strain>
        <tissue evidence="2">Leaf</tissue>
    </source>
</reference>
<organism evidence="2 3">
    <name type="scientific">Kingdonia uniflora</name>
    <dbReference type="NCBI Taxonomy" id="39325"/>
    <lineage>
        <taxon>Eukaryota</taxon>
        <taxon>Viridiplantae</taxon>
        <taxon>Streptophyta</taxon>
        <taxon>Embryophyta</taxon>
        <taxon>Tracheophyta</taxon>
        <taxon>Spermatophyta</taxon>
        <taxon>Magnoliopsida</taxon>
        <taxon>Ranunculales</taxon>
        <taxon>Circaeasteraceae</taxon>
        <taxon>Kingdonia</taxon>
    </lineage>
</organism>
<accession>A0A7J7M9A6</accession>
<dbReference type="InterPro" id="IPR057599">
    <property type="entry name" value="TORTIFOLIA1/TORL1-2_C"/>
</dbReference>
<gene>
    <name evidence="2" type="ORF">GIB67_040627</name>
</gene>
<evidence type="ECO:0000313" key="2">
    <source>
        <dbReference type="EMBL" id="KAF6151354.1"/>
    </source>
</evidence>
<evidence type="ECO:0000259" key="1">
    <source>
        <dbReference type="Pfam" id="PF24713"/>
    </source>
</evidence>
<protein>
    <recommendedName>
        <fullName evidence="1">TORTIFOLIA1/TORL1-2 C-terminal domain-containing protein</fullName>
    </recommendedName>
</protein>
<sequence length="135" mass="15246">MENQDGAQDTRGVWASWSNVMDALHVEDMDTAYVEVLSSGDDLLLVKLMERSGPIVDQLSNEIIDEVMHFLAQYLVEQNLFNLFLSWIQQLLQLADLVMENGPNILGIPTEIKNKLLLNLNEASLAMDTPEDWKG</sequence>
<feature type="domain" description="TORTIFOLIA1/TORL1-2 C-terminal" evidence="1">
    <location>
        <begin position="13"/>
        <end position="135"/>
    </location>
</feature>
<dbReference type="Pfam" id="PF24713">
    <property type="entry name" value="TOR1L1_C"/>
    <property type="match status" value="1"/>
</dbReference>